<evidence type="ECO:0000256" key="1">
    <source>
        <dbReference type="ARBA" id="ARBA00006477"/>
    </source>
</evidence>
<dbReference type="RefSeq" id="XP_033594483.1">
    <property type="nucleotide sequence ID" value="XM_033730567.1"/>
</dbReference>
<dbReference type="Gene3D" id="3.40.50.10860">
    <property type="entry name" value="Leucine Dehydrogenase, chain A, domain 1"/>
    <property type="match status" value="1"/>
</dbReference>
<dbReference type="InterPro" id="IPR046346">
    <property type="entry name" value="Aminoacid_DH-like_N_sf"/>
</dbReference>
<dbReference type="CDD" id="cd01065">
    <property type="entry name" value="NAD_bind_Shikimate_DH"/>
    <property type="match status" value="1"/>
</dbReference>
<dbReference type="OrthoDB" id="4415835at2759"/>
<dbReference type="Gene3D" id="3.40.50.720">
    <property type="entry name" value="NAD(P)-binding Rossmann-like Domain"/>
    <property type="match status" value="1"/>
</dbReference>
<dbReference type="InterPro" id="IPR036291">
    <property type="entry name" value="NAD(P)-bd_dom_sf"/>
</dbReference>
<evidence type="ECO:0000259" key="4">
    <source>
        <dbReference type="Pfam" id="PF01488"/>
    </source>
</evidence>
<dbReference type="GO" id="GO:0003855">
    <property type="term" value="F:3-dehydroquinate dehydratase activity"/>
    <property type="evidence" value="ECO:0007669"/>
    <property type="project" value="InterPro"/>
</dbReference>
<feature type="domain" description="Quinate/shikimate 5-dehydrogenase/glutamyl-tRNA reductase" evidence="4">
    <location>
        <begin position="646"/>
        <end position="690"/>
    </location>
</feature>
<dbReference type="CDD" id="cd00502">
    <property type="entry name" value="DHQase_I"/>
    <property type="match status" value="1"/>
</dbReference>
<dbReference type="GO" id="GO:0009423">
    <property type="term" value="P:chorismate biosynthetic process"/>
    <property type="evidence" value="ECO:0007669"/>
    <property type="project" value="TreeGrafter"/>
</dbReference>
<dbReference type="Gene3D" id="3.40.50.300">
    <property type="entry name" value="P-loop containing nucleotide triphosphate hydrolases"/>
    <property type="match status" value="1"/>
</dbReference>
<dbReference type="InterPro" id="IPR027417">
    <property type="entry name" value="P-loop_NTPase"/>
</dbReference>
<evidence type="ECO:0000313" key="7">
    <source>
        <dbReference type="EMBL" id="KAF2487914.1"/>
    </source>
</evidence>
<dbReference type="GO" id="GO:0004764">
    <property type="term" value="F:shikimate 3-dehydrogenase (NADP+) activity"/>
    <property type="evidence" value="ECO:0007669"/>
    <property type="project" value="InterPro"/>
</dbReference>
<dbReference type="InterPro" id="IPR041121">
    <property type="entry name" value="SDH_C"/>
</dbReference>
<evidence type="ECO:0000259" key="6">
    <source>
        <dbReference type="Pfam" id="PF18317"/>
    </source>
</evidence>
<evidence type="ECO:0000313" key="8">
    <source>
        <dbReference type="Proteomes" id="UP000799767"/>
    </source>
</evidence>
<dbReference type="InterPro" id="IPR013708">
    <property type="entry name" value="Shikimate_DH-bd_N"/>
</dbReference>
<dbReference type="Pfam" id="PF01487">
    <property type="entry name" value="DHquinase_I"/>
    <property type="match status" value="1"/>
</dbReference>
<evidence type="ECO:0000259" key="5">
    <source>
        <dbReference type="Pfam" id="PF08501"/>
    </source>
</evidence>
<accession>A0A6A6Q7E6</accession>
<dbReference type="PANTHER" id="PTHR21089">
    <property type="entry name" value="SHIKIMATE DEHYDROGENASE"/>
    <property type="match status" value="1"/>
</dbReference>
<sequence length="829" mass="91019">MNGGVHGREISATSSRTNSPLPAALNGRAEWARAGSVSNGLRATRFPLSSSLVLIGLPGAGKSTLGVIAATAYNRRLVELDKVFAEVVGTPSIAYRKLHGPAEYHRRHAEVLKDTLERYSQDAVIICGISDLENHGAPLLRNYAATHPVIHVTRDAIGIQSYLKALTIERISQLLAASDKLLRSCSNYDFYNLSETTDHGSTTSPESAQVTRQSSERGFLTLKSVERDFLALVQKVFHGFDRWLPQRPVEPFANMELASRDRTFALSLGVSDVLGRSVDLDHAQVGVDCVELTIDIDVRSNRQGYHEVAQAFAMLRRSTTLPMLINMTSAKRPQLESKAYLEMAEHCLRLGPELCAIDLALDDIHLAPLIASRGDTKIMGVSDFTQRPAKGWQDDKCFDKYKRARDVKCDMVKITMPARDVDDVFSIHDFRRKIKESADSIPLIAFATGSAGRTSKCFNTILTSVQPPNVDSASEVSKTTDGQLTAREVTMALFSSFALEPLQFFVYGGNVEASLSPAMHNAAYEACGLAYTYRTKSSKSLDEFKEISAGITFGGSAIAQPYKTAVIDLLDGLSPHAKAIGAANTVVPIRDFTEGGQLPDEDKVITQRRRQGPVKALYGFNTDWIGLRACIRRGLSPANTIQAWSSALVCGAGGMARAAVYSLISLGVRNIFVCNRTVSHAQNLVEHYNRLASEGLLSQFIPDKETHGPVRLLDSFSSSWPRDIRHPTMIINCIPRRTPAGQSTDFSLPDDWLKSPTGGVVVEVAYDFPVSPLARQIRKAAPKGWIFLDGFDMIPEQAYSQFELLTGRRAPRKLMLTEIMKYYPADAEG</sequence>
<dbReference type="InterPro" id="IPR013785">
    <property type="entry name" value="Aldolase_TIM"/>
</dbReference>
<evidence type="ECO:0000256" key="3">
    <source>
        <dbReference type="SAM" id="MobiDB-lite"/>
    </source>
</evidence>
<dbReference type="AlphaFoldDB" id="A0A6A6Q7E6"/>
<dbReference type="SUPFAM" id="SSF53223">
    <property type="entry name" value="Aminoacid dehydrogenase-like, N-terminal domain"/>
    <property type="match status" value="1"/>
</dbReference>
<comment type="similarity">
    <text evidence="1">In the 2nd section; belongs to the type-I 3-dehydroquinase family.</text>
</comment>
<organism evidence="7 8">
    <name type="scientific">Neohortaea acidophila</name>
    <dbReference type="NCBI Taxonomy" id="245834"/>
    <lineage>
        <taxon>Eukaryota</taxon>
        <taxon>Fungi</taxon>
        <taxon>Dikarya</taxon>
        <taxon>Ascomycota</taxon>
        <taxon>Pezizomycotina</taxon>
        <taxon>Dothideomycetes</taxon>
        <taxon>Dothideomycetidae</taxon>
        <taxon>Mycosphaerellales</taxon>
        <taxon>Teratosphaeriaceae</taxon>
        <taxon>Neohortaea</taxon>
    </lineage>
</organism>
<dbReference type="GO" id="GO:0019632">
    <property type="term" value="P:shikimate metabolic process"/>
    <property type="evidence" value="ECO:0007669"/>
    <property type="project" value="TreeGrafter"/>
</dbReference>
<dbReference type="SUPFAM" id="SSF51569">
    <property type="entry name" value="Aldolase"/>
    <property type="match status" value="1"/>
</dbReference>
<dbReference type="Pfam" id="PF01488">
    <property type="entry name" value="Shikimate_DH"/>
    <property type="match status" value="1"/>
</dbReference>
<dbReference type="InterPro" id="IPR031322">
    <property type="entry name" value="Shikimate/glucono_kinase"/>
</dbReference>
<dbReference type="EMBL" id="MU001631">
    <property type="protein sequence ID" value="KAF2487914.1"/>
    <property type="molecule type" value="Genomic_DNA"/>
</dbReference>
<feature type="domain" description="SDH C-terminal" evidence="6">
    <location>
        <begin position="790"/>
        <end position="817"/>
    </location>
</feature>
<dbReference type="InterPro" id="IPR001381">
    <property type="entry name" value="DHquinase_I"/>
</dbReference>
<dbReference type="Gene3D" id="3.20.20.70">
    <property type="entry name" value="Aldolase class I"/>
    <property type="match status" value="1"/>
</dbReference>
<dbReference type="InterPro" id="IPR006151">
    <property type="entry name" value="Shikm_DH/Glu-tRNA_Rdtase"/>
</dbReference>
<protein>
    <submittedName>
        <fullName evidence="7">Type I 3-dehydroquinase-domain-containing protein</fullName>
    </submittedName>
</protein>
<evidence type="ECO:0000256" key="2">
    <source>
        <dbReference type="ARBA" id="ARBA00009349"/>
    </source>
</evidence>
<dbReference type="GeneID" id="54471569"/>
<reference evidence="7" key="1">
    <citation type="journal article" date="2020" name="Stud. Mycol.">
        <title>101 Dothideomycetes genomes: a test case for predicting lifestyles and emergence of pathogens.</title>
        <authorList>
            <person name="Haridas S."/>
            <person name="Albert R."/>
            <person name="Binder M."/>
            <person name="Bloem J."/>
            <person name="Labutti K."/>
            <person name="Salamov A."/>
            <person name="Andreopoulos B."/>
            <person name="Baker S."/>
            <person name="Barry K."/>
            <person name="Bills G."/>
            <person name="Bluhm B."/>
            <person name="Cannon C."/>
            <person name="Castanera R."/>
            <person name="Culley D."/>
            <person name="Daum C."/>
            <person name="Ezra D."/>
            <person name="Gonzalez J."/>
            <person name="Henrissat B."/>
            <person name="Kuo A."/>
            <person name="Liang C."/>
            <person name="Lipzen A."/>
            <person name="Lutzoni F."/>
            <person name="Magnuson J."/>
            <person name="Mondo S."/>
            <person name="Nolan M."/>
            <person name="Ohm R."/>
            <person name="Pangilinan J."/>
            <person name="Park H.-J."/>
            <person name="Ramirez L."/>
            <person name="Alfaro M."/>
            <person name="Sun H."/>
            <person name="Tritt A."/>
            <person name="Yoshinaga Y."/>
            <person name="Zwiers L.-H."/>
            <person name="Turgeon B."/>
            <person name="Goodwin S."/>
            <person name="Spatafora J."/>
            <person name="Crous P."/>
            <person name="Grigoriev I."/>
        </authorList>
    </citation>
    <scope>NUCLEOTIDE SEQUENCE</scope>
    <source>
        <strain evidence="7">CBS 113389</strain>
    </source>
</reference>
<feature type="compositionally biased region" description="Polar residues" evidence="3">
    <location>
        <begin position="11"/>
        <end position="20"/>
    </location>
</feature>
<dbReference type="InterPro" id="IPR022893">
    <property type="entry name" value="Shikimate_DH_fam"/>
</dbReference>
<dbReference type="SUPFAM" id="SSF51735">
    <property type="entry name" value="NAD(P)-binding Rossmann-fold domains"/>
    <property type="match status" value="1"/>
</dbReference>
<gene>
    <name evidence="7" type="ORF">BDY17DRAFT_244795</name>
</gene>
<keyword evidence="8" id="KW-1185">Reference proteome</keyword>
<dbReference type="Pfam" id="PF01202">
    <property type="entry name" value="SKI"/>
    <property type="match status" value="1"/>
</dbReference>
<comment type="similarity">
    <text evidence="2">In the N-terminal section; belongs to the shikimate kinase family.</text>
</comment>
<dbReference type="PANTHER" id="PTHR21089:SF1">
    <property type="entry name" value="BIFUNCTIONAL 3-DEHYDROQUINATE DEHYDRATASE_SHIKIMATE DEHYDROGENASE, CHLOROPLASTIC"/>
    <property type="match status" value="1"/>
</dbReference>
<name>A0A6A6Q7E6_9PEZI</name>
<dbReference type="Pfam" id="PF08501">
    <property type="entry name" value="Shikimate_dh_N"/>
    <property type="match status" value="1"/>
</dbReference>
<dbReference type="Pfam" id="PF18317">
    <property type="entry name" value="SDH_C"/>
    <property type="match status" value="1"/>
</dbReference>
<dbReference type="SUPFAM" id="SSF52540">
    <property type="entry name" value="P-loop containing nucleoside triphosphate hydrolases"/>
    <property type="match status" value="1"/>
</dbReference>
<proteinExistence type="inferred from homology"/>
<dbReference type="Proteomes" id="UP000799767">
    <property type="component" value="Unassembled WGS sequence"/>
</dbReference>
<feature type="domain" description="Shikimate dehydrogenase substrate binding N-terminal" evidence="5">
    <location>
        <begin position="506"/>
        <end position="586"/>
    </location>
</feature>
<feature type="region of interest" description="Disordered" evidence="3">
    <location>
        <begin position="1"/>
        <end position="23"/>
    </location>
</feature>